<dbReference type="Pfam" id="PF02518">
    <property type="entry name" value="HATPase_c"/>
    <property type="match status" value="1"/>
</dbReference>
<dbReference type="GO" id="GO:0000155">
    <property type="term" value="F:phosphorelay sensor kinase activity"/>
    <property type="evidence" value="ECO:0007669"/>
    <property type="project" value="InterPro"/>
</dbReference>
<dbReference type="SUPFAM" id="SSF47384">
    <property type="entry name" value="Homodimeric domain of signal transducing histidine kinase"/>
    <property type="match status" value="1"/>
</dbReference>
<keyword evidence="3" id="KW-0597">Phosphoprotein</keyword>
<evidence type="ECO:0000256" key="3">
    <source>
        <dbReference type="ARBA" id="ARBA00022553"/>
    </source>
</evidence>
<comment type="catalytic activity">
    <reaction evidence="1">
        <text>ATP + protein L-histidine = ADP + protein N-phospho-L-histidine.</text>
        <dbReference type="EC" id="2.7.13.3"/>
    </reaction>
</comment>
<dbReference type="InterPro" id="IPR036097">
    <property type="entry name" value="HisK_dim/P_sf"/>
</dbReference>
<organism evidence="8 9">
    <name type="scientific">Pedobacter endophyticus</name>
    <dbReference type="NCBI Taxonomy" id="2789740"/>
    <lineage>
        <taxon>Bacteria</taxon>
        <taxon>Pseudomonadati</taxon>
        <taxon>Bacteroidota</taxon>
        <taxon>Sphingobacteriia</taxon>
        <taxon>Sphingobacteriales</taxon>
        <taxon>Sphingobacteriaceae</taxon>
        <taxon>Pedobacter</taxon>
    </lineage>
</organism>
<dbReference type="InterPro" id="IPR004358">
    <property type="entry name" value="Sig_transdc_His_kin-like_C"/>
</dbReference>
<keyword evidence="6" id="KW-0902">Two-component regulatory system</keyword>
<keyword evidence="5 8" id="KW-0418">Kinase</keyword>
<feature type="domain" description="Histidine kinase" evidence="7">
    <location>
        <begin position="161"/>
        <end position="377"/>
    </location>
</feature>
<evidence type="ECO:0000259" key="7">
    <source>
        <dbReference type="PROSITE" id="PS50109"/>
    </source>
</evidence>
<dbReference type="Pfam" id="PF00512">
    <property type="entry name" value="HisKA"/>
    <property type="match status" value="1"/>
</dbReference>
<dbReference type="PROSITE" id="PS50109">
    <property type="entry name" value="HIS_KIN"/>
    <property type="match status" value="1"/>
</dbReference>
<dbReference type="InterPro" id="IPR050351">
    <property type="entry name" value="BphY/WalK/GraS-like"/>
</dbReference>
<evidence type="ECO:0000256" key="2">
    <source>
        <dbReference type="ARBA" id="ARBA00012438"/>
    </source>
</evidence>
<dbReference type="GO" id="GO:0004721">
    <property type="term" value="F:phosphoprotein phosphatase activity"/>
    <property type="evidence" value="ECO:0007669"/>
    <property type="project" value="TreeGrafter"/>
</dbReference>
<dbReference type="KEGG" id="pex:IZT61_01585"/>
<dbReference type="PANTHER" id="PTHR45453">
    <property type="entry name" value="PHOSPHATE REGULON SENSOR PROTEIN PHOR"/>
    <property type="match status" value="1"/>
</dbReference>
<dbReference type="FunFam" id="3.30.565.10:FF:000006">
    <property type="entry name" value="Sensor histidine kinase WalK"/>
    <property type="match status" value="1"/>
</dbReference>
<dbReference type="SMART" id="SM00387">
    <property type="entry name" value="HATPase_c"/>
    <property type="match status" value="1"/>
</dbReference>
<dbReference type="GO" id="GO:0005886">
    <property type="term" value="C:plasma membrane"/>
    <property type="evidence" value="ECO:0007669"/>
    <property type="project" value="TreeGrafter"/>
</dbReference>
<dbReference type="SUPFAM" id="SSF55781">
    <property type="entry name" value="GAF domain-like"/>
    <property type="match status" value="1"/>
</dbReference>
<accession>A0A7S9L026</accession>
<dbReference type="GO" id="GO:0016036">
    <property type="term" value="P:cellular response to phosphate starvation"/>
    <property type="evidence" value="ECO:0007669"/>
    <property type="project" value="TreeGrafter"/>
</dbReference>
<dbReference type="EMBL" id="CP064939">
    <property type="protein sequence ID" value="QPH40005.1"/>
    <property type="molecule type" value="Genomic_DNA"/>
</dbReference>
<dbReference type="InterPro" id="IPR003018">
    <property type="entry name" value="GAF"/>
</dbReference>
<dbReference type="InterPro" id="IPR003594">
    <property type="entry name" value="HATPase_dom"/>
</dbReference>
<dbReference type="EC" id="2.7.13.3" evidence="2"/>
<dbReference type="Proteomes" id="UP000594759">
    <property type="component" value="Chromosome"/>
</dbReference>
<dbReference type="SUPFAM" id="SSF55874">
    <property type="entry name" value="ATPase domain of HSP90 chaperone/DNA topoisomerase II/histidine kinase"/>
    <property type="match status" value="1"/>
</dbReference>
<keyword evidence="9" id="KW-1185">Reference proteome</keyword>
<protein>
    <recommendedName>
        <fullName evidence="2">histidine kinase</fullName>
        <ecNumber evidence="2">2.7.13.3</ecNumber>
    </recommendedName>
</protein>
<dbReference type="Gene3D" id="1.10.287.130">
    <property type="match status" value="1"/>
</dbReference>
<evidence type="ECO:0000256" key="4">
    <source>
        <dbReference type="ARBA" id="ARBA00022679"/>
    </source>
</evidence>
<evidence type="ECO:0000256" key="6">
    <source>
        <dbReference type="ARBA" id="ARBA00023012"/>
    </source>
</evidence>
<reference evidence="8 9" key="1">
    <citation type="submission" date="2020-11" db="EMBL/GenBank/DDBJ databases">
        <title>Pedobacter endophytica, an endophytic bacteria isolated form Carex pumila.</title>
        <authorList>
            <person name="Peng Y."/>
            <person name="Jiang L."/>
            <person name="Lee J."/>
        </authorList>
    </citation>
    <scope>NUCLEOTIDE SEQUENCE [LARGE SCALE GENOMIC DNA]</scope>
    <source>
        <strain evidence="8 9">JBR3-12</strain>
    </source>
</reference>
<dbReference type="PRINTS" id="PR00344">
    <property type="entry name" value="BCTRLSENSOR"/>
</dbReference>
<sequence length="377" mass="41771">MTHIHPTSAETRLRNGNAYEILSLNPDLAFDNICKLAAGIFEVDNACISFVGDEVFTISRLGDRILADEFLKGAVEVLETEEVFLANNNEVSAPTFCLSVPIKTLDDKLIGVISVYSDTEALVTDKKVNMLKSLSVIITDKLATRTAIRNTMRAQDDRLHVLIHDLKNPMTTISLQAELMSRMQNIDEKAATIAKKINVQSKTIVDQLNNILSSARRENGSFKPQKEKIDLSSILRSAMQSIEFDSVKKNKALQFDDNEELIIYGDKEKLSTVFYQLLQNANKFSQPNGVIEISHQKAENTITIAIKDSGVGLSAEDLDRLFVKFAPLSSKSTAKELSNGLGLTLAKMYVDVHKGKIWAESAGQNEGTTFFVELPIK</sequence>
<keyword evidence="4" id="KW-0808">Transferase</keyword>
<dbReference type="SMART" id="SM00388">
    <property type="entry name" value="HisKA"/>
    <property type="match status" value="1"/>
</dbReference>
<dbReference type="InterPro" id="IPR003661">
    <property type="entry name" value="HisK_dim/P_dom"/>
</dbReference>
<proteinExistence type="predicted"/>
<evidence type="ECO:0000313" key="8">
    <source>
        <dbReference type="EMBL" id="QPH40005.1"/>
    </source>
</evidence>
<name>A0A7S9L026_9SPHI</name>
<dbReference type="Pfam" id="PF01590">
    <property type="entry name" value="GAF"/>
    <property type="match status" value="1"/>
</dbReference>
<dbReference type="AlphaFoldDB" id="A0A7S9L026"/>
<dbReference type="InterPro" id="IPR036890">
    <property type="entry name" value="HATPase_C_sf"/>
</dbReference>
<gene>
    <name evidence="8" type="ORF">IZT61_01585</name>
</gene>
<evidence type="ECO:0000256" key="5">
    <source>
        <dbReference type="ARBA" id="ARBA00022777"/>
    </source>
</evidence>
<dbReference type="CDD" id="cd00082">
    <property type="entry name" value="HisKA"/>
    <property type="match status" value="1"/>
</dbReference>
<dbReference type="RefSeq" id="WP_196099463.1">
    <property type="nucleotide sequence ID" value="NZ_CP064939.1"/>
</dbReference>
<evidence type="ECO:0000313" key="9">
    <source>
        <dbReference type="Proteomes" id="UP000594759"/>
    </source>
</evidence>
<dbReference type="InterPro" id="IPR005467">
    <property type="entry name" value="His_kinase_dom"/>
</dbReference>
<evidence type="ECO:0000256" key="1">
    <source>
        <dbReference type="ARBA" id="ARBA00000085"/>
    </source>
</evidence>
<dbReference type="Gene3D" id="3.30.565.10">
    <property type="entry name" value="Histidine kinase-like ATPase, C-terminal domain"/>
    <property type="match status" value="1"/>
</dbReference>
<dbReference type="PANTHER" id="PTHR45453:SF1">
    <property type="entry name" value="PHOSPHATE REGULON SENSOR PROTEIN PHOR"/>
    <property type="match status" value="1"/>
</dbReference>